<keyword evidence="8" id="KW-1185">Reference proteome</keyword>
<evidence type="ECO:0000313" key="8">
    <source>
        <dbReference type="Proteomes" id="UP000430222"/>
    </source>
</evidence>
<proteinExistence type="inferred from homology"/>
<dbReference type="Proteomes" id="UP000430222">
    <property type="component" value="Unassembled WGS sequence"/>
</dbReference>
<dbReference type="PANTHER" id="PTHR30376">
    <property type="entry name" value="SIGMA FACTOR RPOH HEAT SHOCK RELATED"/>
    <property type="match status" value="1"/>
</dbReference>
<dbReference type="InterPro" id="IPR050813">
    <property type="entry name" value="Sigma-70_Factor"/>
</dbReference>
<name>A0A6I2UUT8_9FIRM</name>
<gene>
    <name evidence="7" type="ORF">FYJ78_01370</name>
</gene>
<evidence type="ECO:0000256" key="5">
    <source>
        <dbReference type="ARBA" id="ARBA00023163"/>
    </source>
</evidence>
<dbReference type="Pfam" id="PF04542">
    <property type="entry name" value="Sigma70_r2"/>
    <property type="match status" value="1"/>
</dbReference>
<dbReference type="GO" id="GO:0006352">
    <property type="term" value="P:DNA-templated transcription initiation"/>
    <property type="evidence" value="ECO:0007669"/>
    <property type="project" value="InterPro"/>
</dbReference>
<dbReference type="GO" id="GO:0016987">
    <property type="term" value="F:sigma factor activity"/>
    <property type="evidence" value="ECO:0007669"/>
    <property type="project" value="UniProtKB-KW"/>
</dbReference>
<evidence type="ECO:0000259" key="6">
    <source>
        <dbReference type="PROSITE" id="PS00715"/>
    </source>
</evidence>
<comment type="similarity">
    <text evidence="1">Belongs to the sigma-70 factor family.</text>
</comment>
<dbReference type="Gene3D" id="1.10.1740.10">
    <property type="match status" value="1"/>
</dbReference>
<dbReference type="PANTHER" id="PTHR30376:SF3">
    <property type="entry name" value="RNA POLYMERASE SIGMA FACTOR RPOH"/>
    <property type="match status" value="1"/>
</dbReference>
<organism evidence="7 8">
    <name type="scientific">Selenomonas montiformis</name>
    <dbReference type="NCBI Taxonomy" id="2652285"/>
    <lineage>
        <taxon>Bacteria</taxon>
        <taxon>Bacillati</taxon>
        <taxon>Bacillota</taxon>
        <taxon>Negativicutes</taxon>
        <taxon>Selenomonadales</taxon>
        <taxon>Selenomonadaceae</taxon>
        <taxon>Selenomonas</taxon>
    </lineage>
</organism>
<dbReference type="SUPFAM" id="SSF88659">
    <property type="entry name" value="Sigma3 and sigma4 domains of RNA polymerase sigma factors"/>
    <property type="match status" value="1"/>
</dbReference>
<dbReference type="InterPro" id="IPR007630">
    <property type="entry name" value="RNA_pol_sigma70_r4"/>
</dbReference>
<dbReference type="NCBIfam" id="TIGR02937">
    <property type="entry name" value="sigma70-ECF"/>
    <property type="match status" value="1"/>
</dbReference>
<dbReference type="PRINTS" id="PR00046">
    <property type="entry name" value="SIGMA70FCT"/>
</dbReference>
<dbReference type="InterPro" id="IPR014284">
    <property type="entry name" value="RNA_pol_sigma-70_dom"/>
</dbReference>
<reference evidence="7 8" key="1">
    <citation type="submission" date="2019-08" db="EMBL/GenBank/DDBJ databases">
        <title>In-depth cultivation of the pig gut microbiome towards novel bacterial diversity and tailored functional studies.</title>
        <authorList>
            <person name="Wylensek D."/>
            <person name="Hitch T.C.A."/>
            <person name="Clavel T."/>
        </authorList>
    </citation>
    <scope>NUCLEOTIDE SEQUENCE [LARGE SCALE GENOMIC DNA]</scope>
    <source>
        <strain evidence="8">WCA-380-WT-3B3</strain>
    </source>
</reference>
<keyword evidence="5" id="KW-0804">Transcription</keyword>
<dbReference type="GO" id="GO:0003677">
    <property type="term" value="F:DNA binding"/>
    <property type="evidence" value="ECO:0007669"/>
    <property type="project" value="UniProtKB-KW"/>
</dbReference>
<dbReference type="InterPro" id="IPR007627">
    <property type="entry name" value="RNA_pol_sigma70_r2"/>
</dbReference>
<keyword evidence="4" id="KW-0238">DNA-binding</keyword>
<evidence type="ECO:0000256" key="1">
    <source>
        <dbReference type="ARBA" id="ARBA00007788"/>
    </source>
</evidence>
<sequence length="210" mass="24258">MQFEQYIAELRQVKILEPEQEKHLWQSFKEEGEEGARRMLIESYQPLVFKQALPYRNLENVMDVVQEGTIGLIEAVERYEPQRGVAFSLFAVHRIRGRMLNFLKKEGQIDIACMEAVPEDGGQTLKDNLIDTAPSVAEQAERHELTARLYQAMEKLPVKERAVLESVYMNSESVGNVAEGLQVSTSHIYRLQKSGIRRVRGMLSRFMQNW</sequence>
<protein>
    <submittedName>
        <fullName evidence="7">Sigma-70 family RNA polymerase sigma factor</fullName>
    </submittedName>
</protein>
<dbReference type="AlphaFoldDB" id="A0A6I2UUT8"/>
<evidence type="ECO:0000256" key="3">
    <source>
        <dbReference type="ARBA" id="ARBA00023082"/>
    </source>
</evidence>
<dbReference type="RefSeq" id="WP_154619647.1">
    <property type="nucleotide sequence ID" value="NZ_CBCTNG010000005.1"/>
</dbReference>
<dbReference type="InterPro" id="IPR013324">
    <property type="entry name" value="RNA_pol_sigma_r3/r4-like"/>
</dbReference>
<accession>A0A6I2UUT8</accession>
<dbReference type="InterPro" id="IPR013325">
    <property type="entry name" value="RNA_pol_sigma_r2"/>
</dbReference>
<dbReference type="PROSITE" id="PS00715">
    <property type="entry name" value="SIGMA70_1"/>
    <property type="match status" value="1"/>
</dbReference>
<evidence type="ECO:0000256" key="2">
    <source>
        <dbReference type="ARBA" id="ARBA00023015"/>
    </source>
</evidence>
<dbReference type="Gene3D" id="1.20.140.160">
    <property type="match status" value="1"/>
</dbReference>
<keyword evidence="3" id="KW-0731">Sigma factor</keyword>
<dbReference type="EMBL" id="VUNL01000001">
    <property type="protein sequence ID" value="MSV23860.1"/>
    <property type="molecule type" value="Genomic_DNA"/>
</dbReference>
<dbReference type="InterPro" id="IPR000943">
    <property type="entry name" value="RNA_pol_sigma70"/>
</dbReference>
<keyword evidence="2" id="KW-0805">Transcription regulation</keyword>
<evidence type="ECO:0000313" key="7">
    <source>
        <dbReference type="EMBL" id="MSV23860.1"/>
    </source>
</evidence>
<dbReference type="SUPFAM" id="SSF88946">
    <property type="entry name" value="Sigma2 domain of RNA polymerase sigma factors"/>
    <property type="match status" value="1"/>
</dbReference>
<comment type="caution">
    <text evidence="7">The sequence shown here is derived from an EMBL/GenBank/DDBJ whole genome shotgun (WGS) entry which is preliminary data.</text>
</comment>
<dbReference type="Pfam" id="PF04545">
    <property type="entry name" value="Sigma70_r4"/>
    <property type="match status" value="1"/>
</dbReference>
<feature type="domain" description="RNA polymerase sigma-70" evidence="6">
    <location>
        <begin position="63"/>
        <end position="76"/>
    </location>
</feature>
<evidence type="ECO:0000256" key="4">
    <source>
        <dbReference type="ARBA" id="ARBA00023125"/>
    </source>
</evidence>